<dbReference type="Proteomes" id="UP000029858">
    <property type="component" value="Unassembled WGS sequence"/>
</dbReference>
<feature type="region of interest" description="Disordered" evidence="1">
    <location>
        <begin position="1"/>
        <end position="22"/>
    </location>
</feature>
<comment type="caution">
    <text evidence="2">The sequence shown here is derived from an EMBL/GenBank/DDBJ whole genome shotgun (WGS) entry which is preliminary data.</text>
</comment>
<feature type="compositionally biased region" description="Basic and acidic residues" evidence="1">
    <location>
        <begin position="176"/>
        <end position="186"/>
    </location>
</feature>
<dbReference type="RefSeq" id="WP_036710236.1">
    <property type="nucleotide sequence ID" value="NZ_JRKQ01000057.1"/>
</dbReference>
<proteinExistence type="predicted"/>
<evidence type="ECO:0000313" key="3">
    <source>
        <dbReference type="Proteomes" id="UP000029858"/>
    </source>
</evidence>
<dbReference type="Pfam" id="PF02620">
    <property type="entry name" value="YceD"/>
    <property type="match status" value="1"/>
</dbReference>
<dbReference type="AlphaFoldDB" id="A0A099GGU9"/>
<evidence type="ECO:0000313" key="2">
    <source>
        <dbReference type="EMBL" id="KGJ21936.1"/>
    </source>
</evidence>
<gene>
    <name evidence="2" type="ORF">IX56_11070</name>
</gene>
<accession>A0A099GGU9</accession>
<feature type="region of interest" description="Disordered" evidence="1">
    <location>
        <begin position="149"/>
        <end position="186"/>
    </location>
</feature>
<evidence type="ECO:0000256" key="1">
    <source>
        <dbReference type="SAM" id="MobiDB-lite"/>
    </source>
</evidence>
<dbReference type="EMBL" id="JRKQ01000057">
    <property type="protein sequence ID" value="KGJ21936.1"/>
    <property type="molecule type" value="Genomic_DNA"/>
</dbReference>
<name>A0A099GGU9_9RHOB</name>
<reference evidence="2 3" key="1">
    <citation type="submission" date="2014-09" db="EMBL/GenBank/DDBJ databases">
        <authorList>
            <person name="McGinnis J.M."/>
            <person name="Wolfgang W.J."/>
        </authorList>
    </citation>
    <scope>NUCLEOTIDE SEQUENCE [LARGE SCALE GENOMIC DNA]</scope>
    <source>
        <strain evidence="2 3">5503</strain>
    </source>
</reference>
<dbReference type="InterPro" id="IPR003772">
    <property type="entry name" value="YceD"/>
</dbReference>
<protein>
    <recommendedName>
        <fullName evidence="4">DUF177 domain-containing protein</fullName>
    </recommendedName>
</protein>
<reference evidence="2 3" key="2">
    <citation type="submission" date="2014-10" db="EMBL/GenBank/DDBJ databases">
        <title>Paracoccus sanguinis sp. nov., isolated from clinical specimens of New York State patients.</title>
        <authorList>
            <person name="Mingle L.A."/>
            <person name="Cole J.A."/>
            <person name="Lapierre P."/>
            <person name="Musser K.A."/>
        </authorList>
    </citation>
    <scope>NUCLEOTIDE SEQUENCE [LARGE SCALE GENOMIC DNA]</scope>
    <source>
        <strain evidence="2 3">5503</strain>
    </source>
</reference>
<organism evidence="2 3">
    <name type="scientific">Paracoccus sanguinis</name>
    <dbReference type="NCBI Taxonomy" id="1545044"/>
    <lineage>
        <taxon>Bacteria</taxon>
        <taxon>Pseudomonadati</taxon>
        <taxon>Pseudomonadota</taxon>
        <taxon>Alphaproteobacteria</taxon>
        <taxon>Rhodobacterales</taxon>
        <taxon>Paracoccaceae</taxon>
        <taxon>Paracoccus</taxon>
    </lineage>
</organism>
<sequence length="186" mass="19164">MTAAPFSQPLRVTQLNPRRPNPVTVAPDEAARARIAAALGLSRLPAARLEATIAATGQEAWTLTGRLTARVVQPCVVTLAPVETAIDEPVRRVWSPYADSGGDLPEGAEIEMPDDEVEPLGSVIDPGAVLVEALALALPLYPRAPGAALEAAGEAGADADDDPGRRPFAGLAALLGRRDDPPGDGG</sequence>
<evidence type="ECO:0008006" key="4">
    <source>
        <dbReference type="Google" id="ProtNLM"/>
    </source>
</evidence>